<feature type="region of interest" description="Disordered" evidence="1">
    <location>
        <begin position="262"/>
        <end position="289"/>
    </location>
</feature>
<dbReference type="PANTHER" id="PTHR15682:SF2">
    <property type="entry name" value="UNHEALTHY RIBOSOME BIOGENESIS PROTEIN 2 HOMOLOG"/>
    <property type="match status" value="1"/>
</dbReference>
<proteinExistence type="predicted"/>
<dbReference type="Pfam" id="PF10441">
    <property type="entry name" value="Urb2"/>
    <property type="match status" value="1"/>
</dbReference>
<evidence type="ECO:0000259" key="2">
    <source>
        <dbReference type="Pfam" id="PF10441"/>
    </source>
</evidence>
<feature type="region of interest" description="Disordered" evidence="1">
    <location>
        <begin position="377"/>
        <end position="417"/>
    </location>
</feature>
<accession>I0ZAF3</accession>
<dbReference type="InterPro" id="IPR018849">
    <property type="entry name" value="Urb2/Npa2_C"/>
</dbReference>
<dbReference type="PANTHER" id="PTHR15682">
    <property type="entry name" value="UNHEALTHY RIBOSOME BIOGENESIS PROTEIN 2 HOMOLOG"/>
    <property type="match status" value="1"/>
</dbReference>
<dbReference type="GO" id="GO:0042254">
    <property type="term" value="P:ribosome biogenesis"/>
    <property type="evidence" value="ECO:0007669"/>
    <property type="project" value="TreeGrafter"/>
</dbReference>
<dbReference type="RefSeq" id="XP_005652166.1">
    <property type="nucleotide sequence ID" value="XM_005652109.1"/>
</dbReference>
<dbReference type="GeneID" id="17045637"/>
<evidence type="ECO:0000256" key="1">
    <source>
        <dbReference type="SAM" id="MobiDB-lite"/>
    </source>
</evidence>
<dbReference type="InterPro" id="IPR052609">
    <property type="entry name" value="Ribosome_Biogenesis_Reg"/>
</dbReference>
<feature type="compositionally biased region" description="Basic and acidic residues" evidence="1">
    <location>
        <begin position="857"/>
        <end position="870"/>
    </location>
</feature>
<feature type="domain" description="Nucleolar 27S pre-rRNA processing Urb2/Npa2 C-terminal" evidence="2">
    <location>
        <begin position="1574"/>
        <end position="1786"/>
    </location>
</feature>
<dbReference type="KEGG" id="csl:COCSUDRAFT_39238"/>
<evidence type="ECO:0000313" key="4">
    <source>
        <dbReference type="Proteomes" id="UP000007264"/>
    </source>
</evidence>
<feature type="region of interest" description="Disordered" evidence="1">
    <location>
        <begin position="986"/>
        <end position="1008"/>
    </location>
</feature>
<organism evidence="3 4">
    <name type="scientific">Coccomyxa subellipsoidea (strain C-169)</name>
    <name type="common">Green microalga</name>
    <dbReference type="NCBI Taxonomy" id="574566"/>
    <lineage>
        <taxon>Eukaryota</taxon>
        <taxon>Viridiplantae</taxon>
        <taxon>Chlorophyta</taxon>
        <taxon>core chlorophytes</taxon>
        <taxon>Trebouxiophyceae</taxon>
        <taxon>Trebouxiophyceae incertae sedis</taxon>
        <taxon>Coccomyxaceae</taxon>
        <taxon>Coccomyxa</taxon>
        <taxon>Coccomyxa subellipsoidea</taxon>
    </lineage>
</organism>
<gene>
    <name evidence="3" type="ORF">COCSUDRAFT_39238</name>
</gene>
<name>I0ZAF3_COCSC</name>
<comment type="caution">
    <text evidence="3">The sequence shown here is derived from an EMBL/GenBank/DDBJ whole genome shotgun (WGS) entry which is preliminary data.</text>
</comment>
<evidence type="ECO:0000313" key="3">
    <source>
        <dbReference type="EMBL" id="EIE27622.1"/>
    </source>
</evidence>
<dbReference type="GO" id="GO:0005730">
    <property type="term" value="C:nucleolus"/>
    <property type="evidence" value="ECO:0007669"/>
    <property type="project" value="TreeGrafter"/>
</dbReference>
<sequence length="1787" mass="185914">MLSTQEHDLEDIRADLETTPQRVRRHYLKGLLDWAVSTLLKSASVQQSSGKGGQGKAADSILSPEATPTQIAARLWALLAALLRMREVGPAAAANPALVSAAAHACRSAAGGALRTLGADISADLADALLDALRLLAAKDRLHFSPSLEHSVAFAEAAVEAQAAMRNHAASAAGQDPWAEVCAQSLAMLRSVALSHPNQRKVYVSVVERLLVPLQTSCGQPGSEGSHSQKRLVTASRQLLDAVIFHRAHVEGLAAIASSYTGGKGPDSTKELEVMEQSGDDDMPEGDKGHSQAPTYLSLLFKVLSREVRSADAEKLTVLLAGLPWLLVRFKAALKRYARAAAADVRDGAQKGGIAASADFDFFVLLLEPVLAGLESATQSSEADGNEEQQEGLSSKPAKKRRPPEQAKKAAQKRKLVDGMQFTHRSEEAAWPVLAEGAGMLVGILKSAGVYRATEDVTGSHKELLGRLGTAVLMPFQAADQSDLGKERAPASEILTQRAVAATGVLGAIMDVEHRALHARLETLWEVLWASASQATHTGARDVAKAAEVAGRLVRAYGELRQVELLLHSLAAALGSSACAPAATRVIDSTAFKAALHQTIYEAPPGQKPKIVAFAAAGMKRLLAAEGGIAPALAVLLRGCLAGLRIDLTTAPAVASALELLISRSLAPPLTSELRMVTGTGGPAVSRPRLAALLQLYALAIGAHAACAALQPQISALSGQATVLEAHAAQLERDRLPTLGYFDALRVASAAGMQESKLALPTLLSLSECAGPGGDGDQLQEALVTCMLQRIDVLQERLLHLRFSCPIQQVAPAAIAKSAAPAEPSCGPLPDASELEAATAAELRALADSLVGTAASAEKDADREQQHTDDAGTDAHPPGQSGVLGQVLLSAGLLLQHASSTQRACLLRLLLLMSPAATQPSKIDQPSIASDLNEANQASGHPADPRGLLEEADLDTEWVHAAASILHASLAAACAPLLGNDMEQTAPAAAGRPKKKGKGAQARQGSQEVDKLKSLIRSIGILVDAAPAQSDGDSGGAFGCEALLEVLQAHTSHGGHASPVAAGVVNVGSEAATALQQAARLFSRLAAMPPQWFAARGCASSQLVDLALLVQAALLTLLYSSTPVAESSADASAGNDAGLLGREDCCAALQAAHAFVAAAACSGSRHVLQLLGRLDKARLDWPFAIAACVVGTDGASWQDSSARSMLRSSAAIMGSVVTHSLSGGDLEPAGISAPAGEVPAERSTALETVSRVEKILESLAADMTAKSEDEVSGIVKPQIALQIKTLAASVVASVAGGRSETKRRAASNIVAGIPSLAGMPDYVEQPANASVQDDWQQLEDAAAVASLLAAAALLLDAHSRGASSSRDSSVAQAEGPEEDSGRDNSTSALPLEVALDVVAYLTAAGRALHAARQSLPDDIMPSDIIARMLALHTHLLRHLLLLPPVPGPKRRLNMGLLMSVPTLADADSDSPSARGRSTLREALLVSVREIVHASSLSEQEHFYQSIRDMLLDQERGIDAALPVLEVLLVAMESVHSTAALRVLSQSSEDLAAAVLSCIQAAPTNSDVAPALVCTALRCLESIVARDTAIELPGYVVGQVLQVTGFGQACRSASRAAGMFAGSCHLLVAAVRHRTNEVRRCMALAAAAARGLLTELLSWRAAGSADMAKQCAEDLASVYEAIAERKEMLGMYCHHLLADYITLAAAPATPQGASEDNWADSRPGSGPWPGAAAAALRPGACALYGACSAAQVQHVFAVLHRTGGGTRRTAMTELRQDYERNLKFSGKV</sequence>
<keyword evidence="4" id="KW-1185">Reference proteome</keyword>
<protein>
    <recommendedName>
        <fullName evidence="2">Nucleolar 27S pre-rRNA processing Urb2/Npa2 C-terminal domain-containing protein</fullName>
    </recommendedName>
</protein>
<dbReference type="EMBL" id="AGSI01000001">
    <property type="protein sequence ID" value="EIE27622.1"/>
    <property type="molecule type" value="Genomic_DNA"/>
</dbReference>
<reference evidence="3 4" key="1">
    <citation type="journal article" date="2012" name="Genome Biol.">
        <title>The genome of the polar eukaryotic microalga coccomyxa subellipsoidea reveals traits of cold adaptation.</title>
        <authorList>
            <person name="Blanc G."/>
            <person name="Agarkova I."/>
            <person name="Grimwood J."/>
            <person name="Kuo A."/>
            <person name="Brueggeman A."/>
            <person name="Dunigan D."/>
            <person name="Gurnon J."/>
            <person name="Ladunga I."/>
            <person name="Lindquist E."/>
            <person name="Lucas S."/>
            <person name="Pangilinan J."/>
            <person name="Proschold T."/>
            <person name="Salamov A."/>
            <person name="Schmutz J."/>
            <person name="Weeks D."/>
            <person name="Yamada T."/>
            <person name="Claverie J.M."/>
            <person name="Grigoriev I."/>
            <person name="Van Etten J."/>
            <person name="Lomsadze A."/>
            <person name="Borodovsky M."/>
        </authorList>
    </citation>
    <scope>NUCLEOTIDE SEQUENCE [LARGE SCALE GENOMIC DNA]</scope>
    <source>
        <strain evidence="3 4">C-169</strain>
    </source>
</reference>
<dbReference type="OrthoDB" id="160374at2759"/>
<dbReference type="Proteomes" id="UP000007264">
    <property type="component" value="Unassembled WGS sequence"/>
</dbReference>
<dbReference type="eggNOG" id="ENOG502QYWQ">
    <property type="taxonomic scope" value="Eukaryota"/>
</dbReference>
<feature type="region of interest" description="Disordered" evidence="1">
    <location>
        <begin position="1362"/>
        <end position="1386"/>
    </location>
</feature>
<feature type="region of interest" description="Disordered" evidence="1">
    <location>
        <begin position="854"/>
        <end position="880"/>
    </location>
</feature>